<feature type="region of interest" description="Disordered" evidence="1">
    <location>
        <begin position="473"/>
        <end position="507"/>
    </location>
</feature>
<organism evidence="3 4">
    <name type="scientific">Cladophialophora chaetospira</name>
    <dbReference type="NCBI Taxonomy" id="386627"/>
    <lineage>
        <taxon>Eukaryota</taxon>
        <taxon>Fungi</taxon>
        <taxon>Dikarya</taxon>
        <taxon>Ascomycota</taxon>
        <taxon>Pezizomycotina</taxon>
        <taxon>Eurotiomycetes</taxon>
        <taxon>Chaetothyriomycetidae</taxon>
        <taxon>Chaetothyriales</taxon>
        <taxon>Herpotrichiellaceae</taxon>
        <taxon>Cladophialophora</taxon>
    </lineage>
</organism>
<proteinExistence type="predicted"/>
<comment type="caution">
    <text evidence="3">The sequence shown here is derived from an EMBL/GenBank/DDBJ whole genome shotgun (WGS) entry which is preliminary data.</text>
</comment>
<dbReference type="Proteomes" id="UP001172673">
    <property type="component" value="Unassembled WGS sequence"/>
</dbReference>
<dbReference type="EMBL" id="JAPDRK010000004">
    <property type="protein sequence ID" value="KAJ9612908.1"/>
    <property type="molecule type" value="Genomic_DNA"/>
</dbReference>
<name>A0AA38XG84_9EURO</name>
<evidence type="ECO:0000313" key="3">
    <source>
        <dbReference type="EMBL" id="KAJ9612908.1"/>
    </source>
</evidence>
<evidence type="ECO:0000313" key="4">
    <source>
        <dbReference type="Proteomes" id="UP001172673"/>
    </source>
</evidence>
<keyword evidence="4" id="KW-1185">Reference proteome</keyword>
<evidence type="ECO:0000256" key="1">
    <source>
        <dbReference type="SAM" id="MobiDB-lite"/>
    </source>
</evidence>
<keyword evidence="2" id="KW-0472">Membrane</keyword>
<evidence type="ECO:0000256" key="2">
    <source>
        <dbReference type="SAM" id="Phobius"/>
    </source>
</evidence>
<accession>A0AA38XG84</accession>
<sequence length="536" mass="60360">MGIRNPSHHKRLAPHSLGKLFHLRRSHRRHAFPAAEIDSIPECAGINVSVSSDHTNEPDAQRRLIFITDLFPSMANALITSVSKHQAPALREALYKHLAAEASVGVTFPNKGFLTFRLSFHIPFFTLTSSQTRLDDQREVRGSPLRHTEDISFLSGSSGTEARRLLHEGHITCVIAGLDDEDWTAYLFIDTYFDGEDGENALAYQRNDTEHGMNEDPLTCGNHDADNPVCNPRRYFLDVLYYRLLQVKEEWQKVVEEVEVSFGQYERSPRHLLSRPDRPDDQEGVLADDQDSRREFDRVLQTMRLTTKLRARLTKTIDAFEAPRCDSLFGLLRELNQTESDLCHGSLPGIEASVGELKRLKKSLDSILDLGSQLGKIHGVILNLGALDETREQSKMAQKNGRFSGTMMASLPVALTTSVFSMQKIPLPLVRYSFGWFVGLIIMFSVLGTGLHYTQPMLQRRLATMAARQKPSFPKFNLPHFGRRPPLPGNDLERGDSQSLAPTNQADRQIVAIQPRRTTTFDSIATTLRPENPSAH</sequence>
<feature type="region of interest" description="Disordered" evidence="1">
    <location>
        <begin position="269"/>
        <end position="290"/>
    </location>
</feature>
<gene>
    <name evidence="3" type="ORF">H2200_002849</name>
</gene>
<keyword evidence="2" id="KW-0812">Transmembrane</keyword>
<keyword evidence="2" id="KW-1133">Transmembrane helix</keyword>
<reference evidence="3" key="1">
    <citation type="submission" date="2022-10" db="EMBL/GenBank/DDBJ databases">
        <title>Culturing micro-colonial fungi from biological soil crusts in the Mojave desert and describing Neophaeococcomyces mojavensis, and introducing the new genera and species Taxawa tesnikishii.</title>
        <authorList>
            <person name="Kurbessoian T."/>
            <person name="Stajich J.E."/>
        </authorList>
    </citation>
    <scope>NUCLEOTIDE SEQUENCE</scope>
    <source>
        <strain evidence="3">TK_41</strain>
    </source>
</reference>
<feature type="transmembrane region" description="Helical" evidence="2">
    <location>
        <begin position="434"/>
        <end position="453"/>
    </location>
</feature>
<dbReference type="AlphaFoldDB" id="A0AA38XG84"/>
<protein>
    <submittedName>
        <fullName evidence="3">Uncharacterized protein</fullName>
    </submittedName>
</protein>
<feature type="compositionally biased region" description="Polar residues" evidence="1">
    <location>
        <begin position="497"/>
        <end position="507"/>
    </location>
</feature>